<feature type="binding site" evidence="7">
    <location>
        <position position="56"/>
    </location>
    <ligand>
        <name>Zn(2+)</name>
        <dbReference type="ChEBI" id="CHEBI:29105"/>
        <label>1</label>
    </ligand>
</feature>
<gene>
    <name evidence="7" type="primary">gloB</name>
    <name evidence="9" type="ORF">EV666_101157</name>
</gene>
<dbReference type="Proteomes" id="UP000294881">
    <property type="component" value="Unassembled WGS sequence"/>
</dbReference>
<dbReference type="PANTHER" id="PTHR43705">
    <property type="entry name" value="HYDROXYACYLGLUTATHIONE HYDROLASE"/>
    <property type="match status" value="1"/>
</dbReference>
<dbReference type="InterPro" id="IPR032282">
    <property type="entry name" value="HAGH_C"/>
</dbReference>
<dbReference type="InterPro" id="IPR036866">
    <property type="entry name" value="RibonucZ/Hydroxyglut_hydro"/>
</dbReference>
<feature type="binding site" evidence="7">
    <location>
        <position position="133"/>
    </location>
    <ligand>
        <name>Zn(2+)</name>
        <dbReference type="ChEBI" id="CHEBI:29105"/>
        <label>1</label>
    </ligand>
</feature>
<dbReference type="RefSeq" id="WP_132001456.1">
    <property type="nucleotide sequence ID" value="NZ_JBHUNN010000002.1"/>
</dbReference>
<dbReference type="CDD" id="cd07723">
    <property type="entry name" value="hydroxyacylglutathione_hydrolase_MBL-fold"/>
    <property type="match status" value="1"/>
</dbReference>
<feature type="domain" description="Metallo-beta-lactamase" evidence="8">
    <location>
        <begin position="13"/>
        <end position="171"/>
    </location>
</feature>
<evidence type="ECO:0000256" key="3">
    <source>
        <dbReference type="ARBA" id="ARBA00006759"/>
    </source>
</evidence>
<dbReference type="GO" id="GO:0046872">
    <property type="term" value="F:metal ion binding"/>
    <property type="evidence" value="ECO:0007669"/>
    <property type="project" value="UniProtKB-KW"/>
</dbReference>
<comment type="similarity">
    <text evidence="3 7">Belongs to the metallo-beta-lactamase superfamily. Glyoxalase II family.</text>
</comment>
<dbReference type="InterPro" id="IPR050110">
    <property type="entry name" value="Glyoxalase_II_hydrolase"/>
</dbReference>
<comment type="pathway">
    <text evidence="2 7">Secondary metabolite metabolism; methylglyoxal degradation; (R)-lactate from methylglyoxal: step 2/2.</text>
</comment>
<keyword evidence="6 7" id="KW-0862">Zinc</keyword>
<dbReference type="AlphaFoldDB" id="A0A4V2RXV0"/>
<comment type="cofactor">
    <cofactor evidence="7">
        <name>Zn(2+)</name>
        <dbReference type="ChEBI" id="CHEBI:29105"/>
    </cofactor>
    <text evidence="7">Binds 2 Zn(2+) ions per subunit.</text>
</comment>
<dbReference type="SUPFAM" id="SSF56281">
    <property type="entry name" value="Metallo-hydrolase/oxidoreductase"/>
    <property type="match status" value="1"/>
</dbReference>
<keyword evidence="10" id="KW-1185">Reference proteome</keyword>
<comment type="function">
    <text evidence="7">Thiolesterase that catalyzes the hydrolysis of S-D-lactoyl-glutathione to form glutathione and D-lactic acid.</text>
</comment>
<keyword evidence="5 7" id="KW-0378">Hydrolase</keyword>
<dbReference type="PIRSF" id="PIRSF005457">
    <property type="entry name" value="Glx"/>
    <property type="match status" value="1"/>
</dbReference>
<dbReference type="Gene3D" id="3.60.15.10">
    <property type="entry name" value="Ribonuclease Z/Hydroxyacylglutathione hydrolase-like"/>
    <property type="match status" value="1"/>
</dbReference>
<sequence>MPAEFHVFPCLSDNIGVLMRDKETGACASIDAPEAEPILAALEQTGWKLTDILVTHKHPDHVAGVAELKERFGARVVAPVREAEFVPEADLFVNQGDTVMVGSLSGTVLFTPGHTAGHISYYFAGARALFAGDTLFALGCGRLLEGSPEDMWRSLQKLAALPDDTQVFCGHEYTLSNARFALAADPDNAALKLRAAVVEGQRADGQLTVPSLLRDEKATNPFLRADQPALAAAVDLDGSDPVAVFAALREWKNNF</sequence>
<evidence type="ECO:0000259" key="8">
    <source>
        <dbReference type="SMART" id="SM00849"/>
    </source>
</evidence>
<feature type="binding site" evidence="7">
    <location>
        <position position="58"/>
    </location>
    <ligand>
        <name>Zn(2+)</name>
        <dbReference type="ChEBI" id="CHEBI:29105"/>
        <label>1</label>
    </ligand>
</feature>
<dbReference type="PANTHER" id="PTHR43705:SF1">
    <property type="entry name" value="HYDROXYACYLGLUTATHIONE HYDROLASE GLOB"/>
    <property type="match status" value="1"/>
</dbReference>
<reference evidence="9 10" key="1">
    <citation type="submission" date="2019-03" db="EMBL/GenBank/DDBJ databases">
        <title>Genomic Encyclopedia of Type Strains, Phase IV (KMG-IV): sequencing the most valuable type-strain genomes for metagenomic binning, comparative biology and taxonomic classification.</title>
        <authorList>
            <person name="Goeker M."/>
        </authorList>
    </citation>
    <scope>NUCLEOTIDE SEQUENCE [LARGE SCALE GENOMIC DNA]</scope>
    <source>
        <strain evidence="9 10">DSM 22958</strain>
    </source>
</reference>
<keyword evidence="4 7" id="KW-0479">Metal-binding</keyword>
<evidence type="ECO:0000313" key="10">
    <source>
        <dbReference type="Proteomes" id="UP000294881"/>
    </source>
</evidence>
<evidence type="ECO:0000256" key="2">
    <source>
        <dbReference type="ARBA" id="ARBA00004963"/>
    </source>
</evidence>
<feature type="binding site" evidence="7">
    <location>
        <position position="114"/>
    </location>
    <ligand>
        <name>Zn(2+)</name>
        <dbReference type="ChEBI" id="CHEBI:29105"/>
        <label>1</label>
    </ligand>
</feature>
<name>A0A4V2RXV0_9HYPH</name>
<evidence type="ECO:0000256" key="1">
    <source>
        <dbReference type="ARBA" id="ARBA00001623"/>
    </source>
</evidence>
<accession>A0A4V2RXV0</accession>
<evidence type="ECO:0000256" key="4">
    <source>
        <dbReference type="ARBA" id="ARBA00022723"/>
    </source>
</evidence>
<feature type="binding site" evidence="7">
    <location>
        <position position="171"/>
    </location>
    <ligand>
        <name>Zn(2+)</name>
        <dbReference type="ChEBI" id="CHEBI:29105"/>
        <label>2</label>
    </ligand>
</feature>
<dbReference type="EMBL" id="SLWL01000001">
    <property type="protein sequence ID" value="TCO15908.1"/>
    <property type="molecule type" value="Genomic_DNA"/>
</dbReference>
<dbReference type="Pfam" id="PF16123">
    <property type="entry name" value="HAGH_C"/>
    <property type="match status" value="1"/>
</dbReference>
<dbReference type="SMART" id="SM00849">
    <property type="entry name" value="Lactamase_B"/>
    <property type="match status" value="1"/>
</dbReference>
<dbReference type="NCBIfam" id="TIGR03413">
    <property type="entry name" value="GSH_gloB"/>
    <property type="match status" value="1"/>
</dbReference>
<evidence type="ECO:0000256" key="6">
    <source>
        <dbReference type="ARBA" id="ARBA00022833"/>
    </source>
</evidence>
<dbReference type="GO" id="GO:0019243">
    <property type="term" value="P:methylglyoxal catabolic process to D-lactate via S-lactoyl-glutathione"/>
    <property type="evidence" value="ECO:0007669"/>
    <property type="project" value="UniProtKB-UniRule"/>
</dbReference>
<feature type="binding site" evidence="7">
    <location>
        <position position="61"/>
    </location>
    <ligand>
        <name>Zn(2+)</name>
        <dbReference type="ChEBI" id="CHEBI:29105"/>
        <label>2</label>
    </ligand>
</feature>
<feature type="binding site" evidence="7">
    <location>
        <position position="60"/>
    </location>
    <ligand>
        <name>Zn(2+)</name>
        <dbReference type="ChEBI" id="CHEBI:29105"/>
        <label>2</label>
    </ligand>
</feature>
<evidence type="ECO:0000313" key="9">
    <source>
        <dbReference type="EMBL" id="TCO15908.1"/>
    </source>
</evidence>
<organism evidence="9 10">
    <name type="scientific">Camelimonas lactis</name>
    <dbReference type="NCBI Taxonomy" id="659006"/>
    <lineage>
        <taxon>Bacteria</taxon>
        <taxon>Pseudomonadati</taxon>
        <taxon>Pseudomonadota</taxon>
        <taxon>Alphaproteobacteria</taxon>
        <taxon>Hyphomicrobiales</taxon>
        <taxon>Chelatococcaceae</taxon>
        <taxon>Camelimonas</taxon>
    </lineage>
</organism>
<dbReference type="OrthoDB" id="9802248at2"/>
<comment type="caution">
    <text evidence="9">The sequence shown here is derived from an EMBL/GenBank/DDBJ whole genome shotgun (WGS) entry which is preliminary data.</text>
</comment>
<dbReference type="UniPathway" id="UPA00619">
    <property type="reaction ID" value="UER00676"/>
</dbReference>
<proteinExistence type="inferred from homology"/>
<dbReference type="HAMAP" id="MF_01374">
    <property type="entry name" value="Glyoxalase_2"/>
    <property type="match status" value="1"/>
</dbReference>
<comment type="subunit">
    <text evidence="7">Monomer.</text>
</comment>
<feature type="binding site" evidence="7">
    <location>
        <position position="133"/>
    </location>
    <ligand>
        <name>Zn(2+)</name>
        <dbReference type="ChEBI" id="CHEBI:29105"/>
        <label>2</label>
    </ligand>
</feature>
<evidence type="ECO:0000256" key="5">
    <source>
        <dbReference type="ARBA" id="ARBA00022801"/>
    </source>
</evidence>
<dbReference type="Pfam" id="PF00753">
    <property type="entry name" value="Lactamase_B"/>
    <property type="match status" value="1"/>
</dbReference>
<dbReference type="EC" id="3.1.2.6" evidence="7"/>
<dbReference type="GO" id="GO:0004416">
    <property type="term" value="F:hydroxyacylglutathione hydrolase activity"/>
    <property type="evidence" value="ECO:0007669"/>
    <property type="project" value="UniProtKB-UniRule"/>
</dbReference>
<comment type="catalytic activity">
    <reaction evidence="1 7">
        <text>an S-(2-hydroxyacyl)glutathione + H2O = a 2-hydroxy carboxylate + glutathione + H(+)</text>
        <dbReference type="Rhea" id="RHEA:21864"/>
        <dbReference type="ChEBI" id="CHEBI:15377"/>
        <dbReference type="ChEBI" id="CHEBI:15378"/>
        <dbReference type="ChEBI" id="CHEBI:57925"/>
        <dbReference type="ChEBI" id="CHEBI:58896"/>
        <dbReference type="ChEBI" id="CHEBI:71261"/>
        <dbReference type="EC" id="3.1.2.6"/>
    </reaction>
</comment>
<protein>
    <recommendedName>
        <fullName evidence="7">Hydroxyacylglutathione hydrolase</fullName>
        <ecNumber evidence="7">3.1.2.6</ecNumber>
    </recommendedName>
    <alternativeName>
        <fullName evidence="7">Glyoxalase II</fullName>
        <shortName evidence="7">Glx II</shortName>
    </alternativeName>
</protein>
<evidence type="ECO:0000256" key="7">
    <source>
        <dbReference type="HAMAP-Rule" id="MF_01374"/>
    </source>
</evidence>
<dbReference type="InterPro" id="IPR001279">
    <property type="entry name" value="Metallo-B-lactamas"/>
</dbReference>
<dbReference type="InterPro" id="IPR017782">
    <property type="entry name" value="Hydroxyacylglutathione_Hdrlase"/>
</dbReference>
<dbReference type="InterPro" id="IPR035680">
    <property type="entry name" value="Clx_II_MBL"/>
</dbReference>